<dbReference type="Proteomes" id="UP000000305">
    <property type="component" value="Unassembled WGS sequence"/>
</dbReference>
<dbReference type="InParanoid" id="E9HMT7"/>
<name>E9HMT7_DAPPU</name>
<dbReference type="HOGENOM" id="CLU_1186067_0_0_1"/>
<proteinExistence type="predicted"/>
<gene>
    <name evidence="1" type="ORF">DAPPUDRAFT_331563</name>
</gene>
<dbReference type="EMBL" id="GL732690">
    <property type="protein sequence ID" value="EFX66920.1"/>
    <property type="molecule type" value="Genomic_DNA"/>
</dbReference>
<dbReference type="PhylomeDB" id="E9HMT7"/>
<reference evidence="1 2" key="1">
    <citation type="journal article" date="2011" name="Science">
        <title>The ecoresponsive genome of Daphnia pulex.</title>
        <authorList>
            <person name="Colbourne J.K."/>
            <person name="Pfrender M.E."/>
            <person name="Gilbert D."/>
            <person name="Thomas W.K."/>
            <person name="Tucker A."/>
            <person name="Oakley T.H."/>
            <person name="Tokishita S."/>
            <person name="Aerts A."/>
            <person name="Arnold G.J."/>
            <person name="Basu M.K."/>
            <person name="Bauer D.J."/>
            <person name="Caceres C.E."/>
            <person name="Carmel L."/>
            <person name="Casola C."/>
            <person name="Choi J.H."/>
            <person name="Detter J.C."/>
            <person name="Dong Q."/>
            <person name="Dusheyko S."/>
            <person name="Eads B.D."/>
            <person name="Frohlich T."/>
            <person name="Geiler-Samerotte K.A."/>
            <person name="Gerlach D."/>
            <person name="Hatcher P."/>
            <person name="Jogdeo S."/>
            <person name="Krijgsveld J."/>
            <person name="Kriventseva E.V."/>
            <person name="Kultz D."/>
            <person name="Laforsch C."/>
            <person name="Lindquist E."/>
            <person name="Lopez J."/>
            <person name="Manak J.R."/>
            <person name="Muller J."/>
            <person name="Pangilinan J."/>
            <person name="Patwardhan R.P."/>
            <person name="Pitluck S."/>
            <person name="Pritham E.J."/>
            <person name="Rechtsteiner A."/>
            <person name="Rho M."/>
            <person name="Rogozin I.B."/>
            <person name="Sakarya O."/>
            <person name="Salamov A."/>
            <person name="Schaack S."/>
            <person name="Shapiro H."/>
            <person name="Shiga Y."/>
            <person name="Skalitzky C."/>
            <person name="Smith Z."/>
            <person name="Souvorov A."/>
            <person name="Sung W."/>
            <person name="Tang Z."/>
            <person name="Tsuchiya D."/>
            <person name="Tu H."/>
            <person name="Vos H."/>
            <person name="Wang M."/>
            <person name="Wolf Y.I."/>
            <person name="Yamagata H."/>
            <person name="Yamada T."/>
            <person name="Ye Y."/>
            <person name="Shaw J.R."/>
            <person name="Andrews J."/>
            <person name="Crease T.J."/>
            <person name="Tang H."/>
            <person name="Lucas S.M."/>
            <person name="Robertson H.M."/>
            <person name="Bork P."/>
            <person name="Koonin E.V."/>
            <person name="Zdobnov E.M."/>
            <person name="Grigoriev I.V."/>
            <person name="Lynch M."/>
            <person name="Boore J.L."/>
        </authorList>
    </citation>
    <scope>NUCLEOTIDE SEQUENCE [LARGE SCALE GENOMIC DNA]</scope>
</reference>
<sequence>MNIQDIGNLSDVFGCSLDPGGNVEISGSLTFHLCIEDFDLASAVVQHLRLPDAMQVVAKFAKLVLYNDKNCARSYLPSREHATKIGTALLQLPVEGGHQGGTLNVIYGEQSKRIDTERSSDTRFYLYAFYDCCKHFIEPVSRGHQLIAVYDIHWVNAKTAMFKDFPWFLASIQQLWEAHVSGIHNAQVGYTDHGRPEAIVEKPLTGTAITRDSRQVAQFCPTFGPPVLAGPTRR</sequence>
<protein>
    <recommendedName>
        <fullName evidence="3">Prolyl 4-hydroxylase alpha subunit Fe(2+) 2OG dioxygenase domain-containing protein</fullName>
    </recommendedName>
</protein>
<evidence type="ECO:0000313" key="1">
    <source>
        <dbReference type="EMBL" id="EFX66920.1"/>
    </source>
</evidence>
<dbReference type="AlphaFoldDB" id="E9HMT7"/>
<evidence type="ECO:0000313" key="2">
    <source>
        <dbReference type="Proteomes" id="UP000000305"/>
    </source>
</evidence>
<dbReference type="PANTHER" id="PTHR33099">
    <property type="entry name" value="FE2OG DIOXYGENASE DOMAIN-CONTAINING PROTEIN"/>
    <property type="match status" value="1"/>
</dbReference>
<keyword evidence="2" id="KW-1185">Reference proteome</keyword>
<evidence type="ECO:0008006" key="3">
    <source>
        <dbReference type="Google" id="ProtNLM"/>
    </source>
</evidence>
<dbReference type="OrthoDB" id="5971311at2759"/>
<accession>E9HMT7</accession>
<dbReference type="PANTHER" id="PTHR33099:SF7">
    <property type="entry name" value="MYND-TYPE DOMAIN-CONTAINING PROTEIN"/>
    <property type="match status" value="1"/>
</dbReference>
<dbReference type="KEGG" id="dpx:DAPPUDRAFT_331563"/>
<organism evidence="1 2">
    <name type="scientific">Daphnia pulex</name>
    <name type="common">Water flea</name>
    <dbReference type="NCBI Taxonomy" id="6669"/>
    <lineage>
        <taxon>Eukaryota</taxon>
        <taxon>Metazoa</taxon>
        <taxon>Ecdysozoa</taxon>
        <taxon>Arthropoda</taxon>
        <taxon>Crustacea</taxon>
        <taxon>Branchiopoda</taxon>
        <taxon>Diplostraca</taxon>
        <taxon>Cladocera</taxon>
        <taxon>Anomopoda</taxon>
        <taxon>Daphniidae</taxon>
        <taxon>Daphnia</taxon>
    </lineage>
</organism>